<dbReference type="CDD" id="cd08417">
    <property type="entry name" value="PBP2_Nitroaromatics_like"/>
    <property type="match status" value="1"/>
</dbReference>
<dbReference type="RefSeq" id="WP_094851642.1">
    <property type="nucleotide sequence ID" value="NZ_NEVM01000001.1"/>
</dbReference>
<dbReference type="SUPFAM" id="SSF53850">
    <property type="entry name" value="Periplasmic binding protein-like II"/>
    <property type="match status" value="1"/>
</dbReference>
<evidence type="ECO:0000259" key="5">
    <source>
        <dbReference type="PROSITE" id="PS50931"/>
    </source>
</evidence>
<dbReference type="SUPFAM" id="SSF46785">
    <property type="entry name" value="Winged helix' DNA-binding domain"/>
    <property type="match status" value="1"/>
</dbReference>
<dbReference type="GO" id="GO:0003677">
    <property type="term" value="F:DNA binding"/>
    <property type="evidence" value="ECO:0007669"/>
    <property type="project" value="UniProtKB-KW"/>
</dbReference>
<evidence type="ECO:0000313" key="7">
    <source>
        <dbReference type="Proteomes" id="UP000216020"/>
    </source>
</evidence>
<dbReference type="Pfam" id="PF03466">
    <property type="entry name" value="LysR_substrate"/>
    <property type="match status" value="1"/>
</dbReference>
<keyword evidence="3" id="KW-0238">DNA-binding</keyword>
<feature type="domain" description="HTH lysR-type" evidence="5">
    <location>
        <begin position="1"/>
        <end position="63"/>
    </location>
</feature>
<evidence type="ECO:0000256" key="1">
    <source>
        <dbReference type="ARBA" id="ARBA00009437"/>
    </source>
</evidence>
<dbReference type="AlphaFoldDB" id="A0A261SLA0"/>
<dbReference type="InterPro" id="IPR005119">
    <property type="entry name" value="LysR_subst-bd"/>
</dbReference>
<comment type="similarity">
    <text evidence="1">Belongs to the LysR transcriptional regulatory family.</text>
</comment>
<dbReference type="OrthoDB" id="8583877at2"/>
<dbReference type="PANTHER" id="PTHR30118:SF15">
    <property type="entry name" value="TRANSCRIPTIONAL REGULATORY PROTEIN"/>
    <property type="match status" value="1"/>
</dbReference>
<organism evidence="6 7">
    <name type="scientific">Bordetella genomosp. 10</name>
    <dbReference type="NCBI Taxonomy" id="1416804"/>
    <lineage>
        <taxon>Bacteria</taxon>
        <taxon>Pseudomonadati</taxon>
        <taxon>Pseudomonadota</taxon>
        <taxon>Betaproteobacteria</taxon>
        <taxon>Burkholderiales</taxon>
        <taxon>Alcaligenaceae</taxon>
        <taxon>Bordetella</taxon>
    </lineage>
</organism>
<gene>
    <name evidence="6" type="ORF">CAL29_03790</name>
</gene>
<name>A0A261SLA0_9BORD</name>
<evidence type="ECO:0000256" key="2">
    <source>
        <dbReference type="ARBA" id="ARBA00023015"/>
    </source>
</evidence>
<dbReference type="GO" id="GO:0003700">
    <property type="term" value="F:DNA-binding transcription factor activity"/>
    <property type="evidence" value="ECO:0007669"/>
    <property type="project" value="InterPro"/>
</dbReference>
<keyword evidence="2" id="KW-0805">Transcription regulation</keyword>
<dbReference type="Proteomes" id="UP000216020">
    <property type="component" value="Unassembled WGS sequence"/>
</dbReference>
<dbReference type="PRINTS" id="PR00039">
    <property type="entry name" value="HTHLYSR"/>
</dbReference>
<proteinExistence type="inferred from homology"/>
<dbReference type="InterPro" id="IPR000847">
    <property type="entry name" value="LysR_HTH_N"/>
</dbReference>
<evidence type="ECO:0000256" key="4">
    <source>
        <dbReference type="ARBA" id="ARBA00023163"/>
    </source>
</evidence>
<dbReference type="PROSITE" id="PS50931">
    <property type="entry name" value="HTH_LYSR"/>
    <property type="match status" value="1"/>
</dbReference>
<comment type="caution">
    <text evidence="6">The sequence shown here is derived from an EMBL/GenBank/DDBJ whole genome shotgun (WGS) entry which is preliminary data.</text>
</comment>
<reference evidence="7" key="1">
    <citation type="submission" date="2017-05" db="EMBL/GenBank/DDBJ databases">
        <title>Complete and WGS of Bordetella genogroups.</title>
        <authorList>
            <person name="Spilker T."/>
            <person name="Lipuma J."/>
        </authorList>
    </citation>
    <scope>NUCLEOTIDE SEQUENCE [LARGE SCALE GENOMIC DNA]</scope>
    <source>
        <strain evidence="7">AU16122</strain>
    </source>
</reference>
<dbReference type="InterPro" id="IPR036390">
    <property type="entry name" value="WH_DNA-bd_sf"/>
</dbReference>
<keyword evidence="7" id="KW-1185">Reference proteome</keyword>
<dbReference type="PANTHER" id="PTHR30118">
    <property type="entry name" value="HTH-TYPE TRANSCRIPTIONAL REGULATOR LEUO-RELATED"/>
    <property type="match status" value="1"/>
</dbReference>
<sequence length="309" mass="34192">MEPRHLDIFLLRCLTALVSEAHVTRAALRMGMTQPAMSATLARLRGLFNDPLLVRTEKGMVPTERAVALAESIRQGIALIDHALVRQDEFDAAHADMRFDVAATESVGFVLIPALIARLRAVAPGIRLRTHVPELTRSSHELEEGYADLLISFMRSVPEGLHVSLLLRQKLAVIAARRHPEVRGAIDLAQYIRWPHVYYARGRDGSATLEATVDEALAAAGRTRRIGAWQPSILSSAAVVAASDMLATVPEYLARHFEATSGVQVLAPPVPMPDVDIAMYWHDRMHKEPAHRWLRDALRDVAARLRVDG</sequence>
<keyword evidence="4" id="KW-0804">Transcription</keyword>
<evidence type="ECO:0000313" key="6">
    <source>
        <dbReference type="EMBL" id="OZI37540.1"/>
    </source>
</evidence>
<dbReference type="Pfam" id="PF00126">
    <property type="entry name" value="HTH_1"/>
    <property type="match status" value="1"/>
</dbReference>
<dbReference type="Gene3D" id="3.40.190.10">
    <property type="entry name" value="Periplasmic binding protein-like II"/>
    <property type="match status" value="2"/>
</dbReference>
<dbReference type="EMBL" id="NEVM01000001">
    <property type="protein sequence ID" value="OZI37540.1"/>
    <property type="molecule type" value="Genomic_DNA"/>
</dbReference>
<protein>
    <recommendedName>
        <fullName evidence="5">HTH lysR-type domain-containing protein</fullName>
    </recommendedName>
</protein>
<dbReference type="InterPro" id="IPR036388">
    <property type="entry name" value="WH-like_DNA-bd_sf"/>
</dbReference>
<dbReference type="Gene3D" id="1.10.10.10">
    <property type="entry name" value="Winged helix-like DNA-binding domain superfamily/Winged helix DNA-binding domain"/>
    <property type="match status" value="1"/>
</dbReference>
<accession>A0A261SLA0</accession>
<dbReference type="InterPro" id="IPR050389">
    <property type="entry name" value="LysR-type_TF"/>
</dbReference>
<dbReference type="InterPro" id="IPR037402">
    <property type="entry name" value="YidZ_PBP2"/>
</dbReference>
<evidence type="ECO:0000256" key="3">
    <source>
        <dbReference type="ARBA" id="ARBA00023125"/>
    </source>
</evidence>